<evidence type="ECO:0000256" key="9">
    <source>
        <dbReference type="HAMAP-Rule" id="MF_02020"/>
    </source>
</evidence>
<comment type="function">
    <text evidence="9">Reutilizes the intact tripeptide L-alanyl-gamma-D-glutamyl-meso-diaminopimelate by linking it to UDP-N-acetylmuramate.</text>
</comment>
<evidence type="ECO:0000256" key="5">
    <source>
        <dbReference type="ARBA" id="ARBA00022960"/>
    </source>
</evidence>
<proteinExistence type="inferred from homology"/>
<dbReference type="PANTHER" id="PTHR43445">
    <property type="entry name" value="UDP-N-ACETYLMURAMATE--L-ALANINE LIGASE-RELATED"/>
    <property type="match status" value="1"/>
</dbReference>
<evidence type="ECO:0000256" key="2">
    <source>
        <dbReference type="ARBA" id="ARBA00022618"/>
    </source>
</evidence>
<dbReference type="SUPFAM" id="SSF51984">
    <property type="entry name" value="MurCD N-terminal domain"/>
    <property type="match status" value="1"/>
</dbReference>
<dbReference type="EMBL" id="AP014879">
    <property type="protein sequence ID" value="BAV32364.1"/>
    <property type="molecule type" value="Genomic_DNA"/>
</dbReference>
<dbReference type="Gene3D" id="3.40.50.720">
    <property type="entry name" value="NAD(P)-binding Rossmann-like Domain"/>
    <property type="match status" value="1"/>
</dbReference>
<keyword evidence="9" id="KW-0460">Magnesium</keyword>
<evidence type="ECO:0000259" key="12">
    <source>
        <dbReference type="Pfam" id="PF08245"/>
    </source>
</evidence>
<dbReference type="AlphaFoldDB" id="A0A1B4XC19"/>
<dbReference type="Proteomes" id="UP000243180">
    <property type="component" value="Chromosome"/>
</dbReference>
<dbReference type="UniPathway" id="UPA00544"/>
<dbReference type="GO" id="GO:0008360">
    <property type="term" value="P:regulation of cell shape"/>
    <property type="evidence" value="ECO:0007669"/>
    <property type="project" value="UniProtKB-KW"/>
</dbReference>
<keyword evidence="1 9" id="KW-0436">Ligase</keyword>
<dbReference type="NCBIfam" id="TIGR01081">
    <property type="entry name" value="mpl"/>
    <property type="match status" value="1"/>
</dbReference>
<evidence type="ECO:0000259" key="11">
    <source>
        <dbReference type="Pfam" id="PF02875"/>
    </source>
</evidence>
<dbReference type="GO" id="GO:0009254">
    <property type="term" value="P:peptidoglycan turnover"/>
    <property type="evidence" value="ECO:0007669"/>
    <property type="project" value="UniProtKB-UniRule"/>
</dbReference>
<dbReference type="SUPFAM" id="SSF53623">
    <property type="entry name" value="MurD-like peptide ligases, catalytic domain"/>
    <property type="match status" value="1"/>
</dbReference>
<sequence length="455" mass="49468">MRIHILGIGGTFMGGVALLARDLGHEVTGSDAKVYPPMSTQLEAQGIRLMEGYDAAHLDAARPDLVIVGNALSRGNSQVEAVLDRGLRYTSGAQWIAENILHGRWVLAVAGTHGKTTTSGMLAWILEHAGLKPGFLIGGVPENFGVSARLGEAPFFVIEADEYDTAFFDKRSKFVHYRPRTAILNNLEFDHADIFHDLAAVSLQFHHFVRTVPGSGLLVVNARDENLSDMLEQGCWTPVEPFGSDDGWQAIPRNPEASRFQVLFKKQEQGEVAWELLGGHNMANALAAIAAARHAGVPVTTAVAALAKFRNVKRRLEVRGTVRGITVYDDFAHHPTAIAATLEALRARVGDARILAALELRSNTMRMGVHRDTLAGSLVHADKVWILKPADLNWNLERVTHALDGRGQACPTVEEIIGSLSREAHPGDHILVMSNGGFGNIHVRLLEHLQKAAVA</sequence>
<evidence type="ECO:0000256" key="7">
    <source>
        <dbReference type="ARBA" id="ARBA00023306"/>
    </source>
</evidence>
<dbReference type="HAMAP" id="MF_02020">
    <property type="entry name" value="Mpl"/>
    <property type="match status" value="1"/>
</dbReference>
<keyword evidence="14" id="KW-1185">Reference proteome</keyword>
<comment type="pathway">
    <text evidence="9">Cell wall biogenesis; peptidoglycan recycling.</text>
</comment>
<accession>A0A1B4XC19</accession>
<name>A0A1B4XC19_9GAMM</name>
<evidence type="ECO:0000313" key="13">
    <source>
        <dbReference type="EMBL" id="BAV32364.1"/>
    </source>
</evidence>
<dbReference type="GO" id="GO:0106418">
    <property type="term" value="F:UDP-N-acetylmuramate-L-alanyl-gamma-D-glutamyl-meso-2,6-diaminoheptanedioate ligase activity"/>
    <property type="evidence" value="ECO:0007669"/>
    <property type="project" value="UniProtKB-EC"/>
</dbReference>
<gene>
    <name evidence="9" type="primary">mpl</name>
    <name evidence="13" type="ORF">SCL_0039</name>
</gene>
<reference evidence="13 14" key="1">
    <citation type="submission" date="2015-05" db="EMBL/GenBank/DDBJ databases">
        <title>Complete genome sequence of a sulfur-oxidizing gammaproteobacterium strain HA5.</title>
        <authorList>
            <person name="Miura A."/>
            <person name="Kojima H."/>
            <person name="Fukui M."/>
        </authorList>
    </citation>
    <scope>NUCLEOTIDE SEQUENCE [LARGE SCALE GENOMIC DNA]</scope>
    <source>
        <strain evidence="13 14">HA5</strain>
    </source>
</reference>
<dbReference type="InterPro" id="IPR036615">
    <property type="entry name" value="Mur_ligase_C_dom_sf"/>
</dbReference>
<dbReference type="InterPro" id="IPR036565">
    <property type="entry name" value="Mur-like_cat_sf"/>
</dbReference>
<feature type="domain" description="Mur ligase central" evidence="12">
    <location>
        <begin position="109"/>
        <end position="292"/>
    </location>
</feature>
<organism evidence="13 14">
    <name type="scientific">Sulfuricaulis limicola</name>
    <dbReference type="NCBI Taxonomy" id="1620215"/>
    <lineage>
        <taxon>Bacteria</taxon>
        <taxon>Pseudomonadati</taxon>
        <taxon>Pseudomonadota</taxon>
        <taxon>Gammaproteobacteria</taxon>
        <taxon>Acidiferrobacterales</taxon>
        <taxon>Acidiferrobacteraceae</taxon>
        <taxon>Sulfuricaulis</taxon>
    </lineage>
</organism>
<keyword evidence="7 9" id="KW-0131">Cell cycle</keyword>
<evidence type="ECO:0000259" key="10">
    <source>
        <dbReference type="Pfam" id="PF01225"/>
    </source>
</evidence>
<dbReference type="InterPro" id="IPR013221">
    <property type="entry name" value="Mur_ligase_cen"/>
</dbReference>
<dbReference type="InterPro" id="IPR000713">
    <property type="entry name" value="Mur_ligase_N"/>
</dbReference>
<dbReference type="Pfam" id="PF01225">
    <property type="entry name" value="Mur_ligase"/>
    <property type="match status" value="1"/>
</dbReference>
<dbReference type="InterPro" id="IPR005757">
    <property type="entry name" value="Mpl"/>
</dbReference>
<dbReference type="GO" id="GO:0071555">
    <property type="term" value="P:cell wall organization"/>
    <property type="evidence" value="ECO:0007669"/>
    <property type="project" value="UniProtKB-KW"/>
</dbReference>
<dbReference type="RefSeq" id="WP_096359050.1">
    <property type="nucleotide sequence ID" value="NZ_AP014879.1"/>
</dbReference>
<dbReference type="KEGG" id="slim:SCL_0039"/>
<dbReference type="Pfam" id="PF08245">
    <property type="entry name" value="Mur_ligase_M"/>
    <property type="match status" value="1"/>
</dbReference>
<evidence type="ECO:0000256" key="8">
    <source>
        <dbReference type="ARBA" id="ARBA00023316"/>
    </source>
</evidence>
<keyword evidence="6 9" id="KW-0573">Peptidoglycan synthesis</keyword>
<evidence type="ECO:0000313" key="14">
    <source>
        <dbReference type="Proteomes" id="UP000243180"/>
    </source>
</evidence>
<evidence type="ECO:0000256" key="3">
    <source>
        <dbReference type="ARBA" id="ARBA00022741"/>
    </source>
</evidence>
<dbReference type="InParanoid" id="A0A1B4XC19"/>
<dbReference type="Pfam" id="PF02875">
    <property type="entry name" value="Mur_ligase_C"/>
    <property type="match status" value="1"/>
</dbReference>
<feature type="domain" description="Mur ligase C-terminal" evidence="11">
    <location>
        <begin position="314"/>
        <end position="436"/>
    </location>
</feature>
<dbReference type="GO" id="GO:0009252">
    <property type="term" value="P:peptidoglycan biosynthetic process"/>
    <property type="evidence" value="ECO:0007669"/>
    <property type="project" value="UniProtKB-UniRule"/>
</dbReference>
<keyword evidence="2 9" id="KW-0132">Cell division</keyword>
<dbReference type="GO" id="GO:0051301">
    <property type="term" value="P:cell division"/>
    <property type="evidence" value="ECO:0007669"/>
    <property type="project" value="UniProtKB-KW"/>
</dbReference>
<protein>
    <recommendedName>
        <fullName evidence="9">UDP-N-acetylmuramate--L-alanyl-gamma-D-glutamyl-meso-2,6-diaminoheptandioate ligase</fullName>
        <ecNumber evidence="9">6.3.2.45</ecNumber>
    </recommendedName>
    <alternativeName>
        <fullName evidence="9">Murein peptide ligase</fullName>
    </alternativeName>
    <alternativeName>
        <fullName evidence="9">UDP-N-acetylmuramate:L-alanyl-gamma-D-glutamyl-meso-diaminopimelate ligase</fullName>
    </alternativeName>
</protein>
<dbReference type="Gene3D" id="3.40.1190.10">
    <property type="entry name" value="Mur-like, catalytic domain"/>
    <property type="match status" value="1"/>
</dbReference>
<evidence type="ECO:0000256" key="1">
    <source>
        <dbReference type="ARBA" id="ARBA00022598"/>
    </source>
</evidence>
<dbReference type="FunCoup" id="A0A1B4XC19">
    <property type="interactions" value="164"/>
</dbReference>
<comment type="cofactor">
    <cofactor evidence="9">
        <name>Mg(2+)</name>
        <dbReference type="ChEBI" id="CHEBI:18420"/>
    </cofactor>
</comment>
<evidence type="ECO:0000256" key="4">
    <source>
        <dbReference type="ARBA" id="ARBA00022840"/>
    </source>
</evidence>
<comment type="catalytic activity">
    <reaction evidence="9">
        <text>UDP-N-acetyl-alpha-D-muramate + L-alanyl-gamma-D-glutamyl-meso-2,6-diaminopimelate + ATP = UDP-N-acetyl-alpha-D-muramoyl-L-alanyl-gamma-D-glutamyl-meso-2,6-diaminopimelate + ADP + phosphate + H(+)</text>
        <dbReference type="Rhea" id="RHEA:29563"/>
        <dbReference type="ChEBI" id="CHEBI:15378"/>
        <dbReference type="ChEBI" id="CHEBI:30616"/>
        <dbReference type="ChEBI" id="CHEBI:43474"/>
        <dbReference type="ChEBI" id="CHEBI:61401"/>
        <dbReference type="ChEBI" id="CHEBI:70757"/>
        <dbReference type="ChEBI" id="CHEBI:83905"/>
        <dbReference type="ChEBI" id="CHEBI:456216"/>
        <dbReference type="EC" id="6.3.2.45"/>
    </reaction>
</comment>
<dbReference type="EC" id="6.3.2.45" evidence="9"/>
<dbReference type="Gene3D" id="3.90.190.20">
    <property type="entry name" value="Mur ligase, C-terminal domain"/>
    <property type="match status" value="1"/>
</dbReference>
<keyword evidence="5 9" id="KW-0133">Cell shape</keyword>
<keyword evidence="3 9" id="KW-0547">Nucleotide-binding</keyword>
<comment type="similarity">
    <text evidence="9">Belongs to the MurCDEF family. Mpl subfamily.</text>
</comment>
<dbReference type="SUPFAM" id="SSF53244">
    <property type="entry name" value="MurD-like peptide ligases, peptide-binding domain"/>
    <property type="match status" value="1"/>
</dbReference>
<feature type="binding site" evidence="9">
    <location>
        <begin position="111"/>
        <end position="117"/>
    </location>
    <ligand>
        <name>ATP</name>
        <dbReference type="ChEBI" id="CHEBI:30616"/>
    </ligand>
</feature>
<feature type="domain" description="Mur ligase N-terminal catalytic" evidence="10">
    <location>
        <begin position="2"/>
        <end position="100"/>
    </location>
</feature>
<dbReference type="InterPro" id="IPR004101">
    <property type="entry name" value="Mur_ligase_C"/>
</dbReference>
<dbReference type="OrthoDB" id="9804126at2"/>
<dbReference type="PANTHER" id="PTHR43445:SF5">
    <property type="entry name" value="UDP-N-ACETYLMURAMATE--L-ALANYL-GAMMA-D-GLUTAMYL-MESO-2,6-DIAMINOHEPTANDIOATE LIGASE"/>
    <property type="match status" value="1"/>
</dbReference>
<keyword evidence="8 9" id="KW-0961">Cell wall biogenesis/degradation</keyword>
<keyword evidence="4 9" id="KW-0067">ATP-binding</keyword>
<evidence type="ECO:0000256" key="6">
    <source>
        <dbReference type="ARBA" id="ARBA00022984"/>
    </source>
</evidence>
<dbReference type="GO" id="GO:0005524">
    <property type="term" value="F:ATP binding"/>
    <property type="evidence" value="ECO:0007669"/>
    <property type="project" value="UniProtKB-UniRule"/>
</dbReference>
<dbReference type="InterPro" id="IPR050061">
    <property type="entry name" value="MurCDEF_pg_biosynth"/>
</dbReference>